<reference evidence="11" key="2">
    <citation type="journal article" date="2021" name="PeerJ">
        <title>Extensive microbial diversity within the chicken gut microbiome revealed by metagenomics and culture.</title>
        <authorList>
            <person name="Gilroy R."/>
            <person name="Ravi A."/>
            <person name="Getino M."/>
            <person name="Pursley I."/>
            <person name="Horton D.L."/>
            <person name="Alikhan N.F."/>
            <person name="Baker D."/>
            <person name="Gharbi K."/>
            <person name="Hall N."/>
            <person name="Watson M."/>
            <person name="Adriaenssens E.M."/>
            <person name="Foster-Nyarko E."/>
            <person name="Jarju S."/>
            <person name="Secka A."/>
            <person name="Antonio M."/>
            <person name="Oren A."/>
            <person name="Chaudhuri R.R."/>
            <person name="La Ragione R."/>
            <person name="Hildebrand F."/>
            <person name="Pallen M.J."/>
        </authorList>
    </citation>
    <scope>NUCLEOTIDE SEQUENCE</scope>
    <source>
        <strain evidence="11">G3-3990</strain>
    </source>
</reference>
<evidence type="ECO:0000256" key="3">
    <source>
        <dbReference type="ARBA" id="ARBA00022679"/>
    </source>
</evidence>
<evidence type="ECO:0000313" key="11">
    <source>
        <dbReference type="EMBL" id="MBO8460048.1"/>
    </source>
</evidence>
<dbReference type="AlphaFoldDB" id="A0A9D9HUB1"/>
<dbReference type="Pfam" id="PF00696">
    <property type="entry name" value="AA_kinase"/>
    <property type="match status" value="1"/>
</dbReference>
<evidence type="ECO:0000259" key="10">
    <source>
        <dbReference type="Pfam" id="PF00696"/>
    </source>
</evidence>
<evidence type="ECO:0000256" key="7">
    <source>
        <dbReference type="ARBA" id="ARBA00047872"/>
    </source>
</evidence>
<dbReference type="NCBIfam" id="TIGR00657">
    <property type="entry name" value="asp_kinases"/>
    <property type="match status" value="1"/>
</dbReference>
<evidence type="ECO:0000256" key="4">
    <source>
        <dbReference type="ARBA" id="ARBA00022741"/>
    </source>
</evidence>
<proteinExistence type="inferred from homology"/>
<dbReference type="EC" id="2.7.2.4" evidence="8"/>
<dbReference type="InterPro" id="IPR042199">
    <property type="entry name" value="AsparK_Bifunc_asparK/hSer_DH"/>
</dbReference>
<sequence>MKVYKFGGASVKSAEGIRNVEHILSMTDVPLFVIISAMGKTTNAMEVVLNHFMNHQTTEAIDKWAEVESYHLQIASELTEDKLWGFNVLRPIFDEMREKLQNTYPGEYDQTYDAIVSYGELLSTTLISSYLNKVGIENQWLDMRRLILTDSNFREATVRLEDSQHQLELAADFSKCRIYIGQGFIGGNKHGQPTTLGREGSDYSAAVVGNLLQAESVTIWKDVPGILNADPRIFPNTVLIPELTYYDAVELAFSGAQIIHPKTIKPLENKQIPLYVKPFEHPEMPGSVIKGSIAKPIDIPVLIVRKNLTLVTIRPLDFSFVLEDSLSKMFTLLHKHRLKVSLIQSSAVTISVCVDNVRRLSAAIDELGNDFRVSYNEGLELLTIRGTSPQLIEKVTKGRDILMSQHTRRTAKFLMKSICQ</sequence>
<keyword evidence="4" id="KW-0547">Nucleotide-binding</keyword>
<dbReference type="SUPFAM" id="SSF55021">
    <property type="entry name" value="ACT-like"/>
    <property type="match status" value="1"/>
</dbReference>
<dbReference type="PANTHER" id="PTHR21499:SF59">
    <property type="entry name" value="ASPARTOKINASE"/>
    <property type="match status" value="1"/>
</dbReference>
<dbReference type="InterPro" id="IPR001048">
    <property type="entry name" value="Asp/Glu/Uridylate_kinase"/>
</dbReference>
<evidence type="ECO:0000256" key="1">
    <source>
        <dbReference type="ARBA" id="ARBA00004766"/>
    </source>
</evidence>
<dbReference type="GO" id="GO:0009089">
    <property type="term" value="P:lysine biosynthetic process via diaminopimelate"/>
    <property type="evidence" value="ECO:0007669"/>
    <property type="project" value="TreeGrafter"/>
</dbReference>
<dbReference type="SUPFAM" id="SSF53633">
    <property type="entry name" value="Carbamate kinase-like"/>
    <property type="match status" value="1"/>
</dbReference>
<name>A0A9D9HUB1_9BACT</name>
<reference evidence="11" key="1">
    <citation type="submission" date="2020-10" db="EMBL/GenBank/DDBJ databases">
        <authorList>
            <person name="Gilroy R."/>
        </authorList>
    </citation>
    <scope>NUCLEOTIDE SEQUENCE</scope>
    <source>
        <strain evidence="11">G3-3990</strain>
    </source>
</reference>
<evidence type="ECO:0000256" key="9">
    <source>
        <dbReference type="RuleBase" id="RU004249"/>
    </source>
</evidence>
<protein>
    <recommendedName>
        <fullName evidence="8">Aspartokinase</fullName>
        <ecNumber evidence="8">2.7.2.4</ecNumber>
    </recommendedName>
</protein>
<keyword evidence="6" id="KW-0067">ATP-binding</keyword>
<organism evidence="11 12">
    <name type="scientific">Candidatus Gallipaludibacter merdavium</name>
    <dbReference type="NCBI Taxonomy" id="2840839"/>
    <lineage>
        <taxon>Bacteria</taxon>
        <taxon>Pseudomonadati</taxon>
        <taxon>Bacteroidota</taxon>
        <taxon>Bacteroidia</taxon>
        <taxon>Bacteroidales</taxon>
        <taxon>Candidatus Gallipaludibacter</taxon>
    </lineage>
</organism>
<evidence type="ECO:0000256" key="6">
    <source>
        <dbReference type="ARBA" id="ARBA00022840"/>
    </source>
</evidence>
<evidence type="ECO:0000256" key="2">
    <source>
        <dbReference type="ARBA" id="ARBA00010122"/>
    </source>
</evidence>
<dbReference type="GO" id="GO:0005829">
    <property type="term" value="C:cytosol"/>
    <property type="evidence" value="ECO:0007669"/>
    <property type="project" value="TreeGrafter"/>
</dbReference>
<evidence type="ECO:0000313" key="12">
    <source>
        <dbReference type="Proteomes" id="UP000823641"/>
    </source>
</evidence>
<evidence type="ECO:0000256" key="8">
    <source>
        <dbReference type="RuleBase" id="RU003448"/>
    </source>
</evidence>
<dbReference type="GO" id="GO:0005524">
    <property type="term" value="F:ATP binding"/>
    <property type="evidence" value="ECO:0007669"/>
    <property type="project" value="UniProtKB-KW"/>
</dbReference>
<comment type="caution">
    <text evidence="11">The sequence shown here is derived from an EMBL/GenBank/DDBJ whole genome shotgun (WGS) entry which is preliminary data.</text>
</comment>
<dbReference type="Gene3D" id="1.20.120.1320">
    <property type="entry name" value="Aspartokinase, catalytic domain"/>
    <property type="match status" value="1"/>
</dbReference>
<dbReference type="Gene3D" id="3.40.1160.10">
    <property type="entry name" value="Acetylglutamate kinase-like"/>
    <property type="match status" value="1"/>
</dbReference>
<dbReference type="InterPro" id="IPR036393">
    <property type="entry name" value="AceGlu_kinase-like_sf"/>
</dbReference>
<comment type="pathway">
    <text evidence="9">Amino-acid biosynthesis; L-threonine biosynthesis; L-threonine from L-aspartate: step 1/5.</text>
</comment>
<dbReference type="EMBL" id="JADIMG010000068">
    <property type="protein sequence ID" value="MBO8460048.1"/>
    <property type="molecule type" value="Genomic_DNA"/>
</dbReference>
<dbReference type="GO" id="GO:0009090">
    <property type="term" value="P:homoserine biosynthetic process"/>
    <property type="evidence" value="ECO:0007669"/>
    <property type="project" value="TreeGrafter"/>
</dbReference>
<accession>A0A9D9HUB1</accession>
<evidence type="ECO:0000256" key="5">
    <source>
        <dbReference type="ARBA" id="ARBA00022777"/>
    </source>
</evidence>
<dbReference type="Proteomes" id="UP000823641">
    <property type="component" value="Unassembled WGS sequence"/>
</dbReference>
<comment type="pathway">
    <text evidence="9">Amino-acid biosynthesis; L-methionine biosynthesis via de novo pathway; L-homoserine from L-aspartate: step 1/3.</text>
</comment>
<feature type="domain" description="Aspartate/glutamate/uridylate kinase" evidence="10">
    <location>
        <begin position="2"/>
        <end position="277"/>
    </location>
</feature>
<dbReference type="PANTHER" id="PTHR21499">
    <property type="entry name" value="ASPARTATE KINASE"/>
    <property type="match status" value="1"/>
</dbReference>
<dbReference type="GO" id="GO:0004072">
    <property type="term" value="F:aspartate kinase activity"/>
    <property type="evidence" value="ECO:0007669"/>
    <property type="project" value="UniProtKB-EC"/>
</dbReference>
<dbReference type="InterPro" id="IPR045865">
    <property type="entry name" value="ACT-like_dom_sf"/>
</dbReference>
<keyword evidence="5 8" id="KW-0418">Kinase</keyword>
<keyword evidence="9" id="KW-0028">Amino-acid biosynthesis</keyword>
<comment type="catalytic activity">
    <reaction evidence="7 8">
        <text>L-aspartate + ATP = 4-phospho-L-aspartate + ADP</text>
        <dbReference type="Rhea" id="RHEA:23776"/>
        <dbReference type="ChEBI" id="CHEBI:29991"/>
        <dbReference type="ChEBI" id="CHEBI:30616"/>
        <dbReference type="ChEBI" id="CHEBI:57535"/>
        <dbReference type="ChEBI" id="CHEBI:456216"/>
        <dbReference type="EC" id="2.7.2.4"/>
    </reaction>
</comment>
<comment type="similarity">
    <text evidence="2 8">Belongs to the aspartokinase family.</text>
</comment>
<dbReference type="InterPro" id="IPR001341">
    <property type="entry name" value="Asp_kinase"/>
</dbReference>
<dbReference type="Gene3D" id="3.30.70.260">
    <property type="match status" value="2"/>
</dbReference>
<keyword evidence="3 8" id="KW-0808">Transferase</keyword>
<comment type="pathway">
    <text evidence="1 9">Amino-acid biosynthesis; L-lysine biosynthesis via DAP pathway; (S)-tetrahydrodipicolinate from L-aspartate: step 1/4.</text>
</comment>
<gene>
    <name evidence="11" type="ORF">IAA73_06940</name>
</gene>